<proteinExistence type="predicted"/>
<sequence>MASPALVRPSLTASTRILSSATEVIKFLHPGYNAPNNILFALERVDPAPADGPTTFGVHHATALVGCQIIANNAWAGRLTLDREGERPVEPHTSLDSVLTAKAYYFVVDTQPLYPVVPSFRDWAFPHDNIPEYWPSIPDREHASERCALTDSSYSKTDGHLVPKEAGGWFTNNSMVVYGVDRRDTEDSANMVPLRVDVDTWLDSRGWTITPKPTPDQGNQYVAHVLDTKLAPKFYNSYHNIQLRLPGRTVREYVFAHFAWTLIQLVKPFVTSSISRAVVYVEKEQGKAPQWLVGELQGDQL</sequence>
<comment type="caution">
    <text evidence="1">The sequence shown here is derived from an EMBL/GenBank/DDBJ whole genome shotgun (WGS) entry which is preliminary data.</text>
</comment>
<dbReference type="InParanoid" id="A0A2P5HEE5"/>
<evidence type="ECO:0000313" key="1">
    <source>
        <dbReference type="EMBL" id="POS68628.1"/>
    </source>
</evidence>
<evidence type="ECO:0008006" key="3">
    <source>
        <dbReference type="Google" id="ProtNLM"/>
    </source>
</evidence>
<reference evidence="1" key="1">
    <citation type="submission" date="2017-09" db="EMBL/GenBank/DDBJ databases">
        <title>Polyketide synthases of a Diaporthe helianthi virulent isolate.</title>
        <authorList>
            <person name="Baroncelli R."/>
        </authorList>
    </citation>
    <scope>NUCLEOTIDE SEQUENCE [LARGE SCALE GENOMIC DNA]</scope>
    <source>
        <strain evidence="1">7/96</strain>
    </source>
</reference>
<name>A0A2P5HEE5_DIAHE</name>
<gene>
    <name evidence="1" type="ORF">DHEL01_v212978</name>
</gene>
<dbReference type="EMBL" id="MAVT02003667">
    <property type="protein sequence ID" value="POS68628.1"/>
    <property type="molecule type" value="Genomic_DNA"/>
</dbReference>
<keyword evidence="2" id="KW-1185">Reference proteome</keyword>
<dbReference type="OrthoDB" id="2142759at2759"/>
<evidence type="ECO:0000313" key="2">
    <source>
        <dbReference type="Proteomes" id="UP000094444"/>
    </source>
</evidence>
<organism evidence="1 2">
    <name type="scientific">Diaporthe helianthi</name>
    <dbReference type="NCBI Taxonomy" id="158607"/>
    <lineage>
        <taxon>Eukaryota</taxon>
        <taxon>Fungi</taxon>
        <taxon>Dikarya</taxon>
        <taxon>Ascomycota</taxon>
        <taxon>Pezizomycotina</taxon>
        <taxon>Sordariomycetes</taxon>
        <taxon>Sordariomycetidae</taxon>
        <taxon>Diaporthales</taxon>
        <taxon>Diaporthaceae</taxon>
        <taxon>Diaporthe</taxon>
    </lineage>
</organism>
<dbReference type="Proteomes" id="UP000094444">
    <property type="component" value="Unassembled WGS sequence"/>
</dbReference>
<dbReference type="AlphaFoldDB" id="A0A2P5HEE5"/>
<accession>A0A2P5HEE5</accession>
<protein>
    <recommendedName>
        <fullName evidence="3">HNH nuclease domain-containing protein</fullName>
    </recommendedName>
</protein>